<name>D7G1P9_ECTSI</name>
<proteinExistence type="predicted"/>
<protein>
    <submittedName>
        <fullName evidence="1">Uncharacterized protein</fullName>
    </submittedName>
</protein>
<evidence type="ECO:0000313" key="2">
    <source>
        <dbReference type="Proteomes" id="UP000002630"/>
    </source>
</evidence>
<dbReference type="EMBL" id="FN649760">
    <property type="protein sequence ID" value="CBJ33294.1"/>
    <property type="molecule type" value="Genomic_DNA"/>
</dbReference>
<reference evidence="1 2" key="1">
    <citation type="journal article" date="2010" name="Nature">
        <title>The Ectocarpus genome and the independent evolution of multicellularity in brown algae.</title>
        <authorList>
            <person name="Cock J.M."/>
            <person name="Sterck L."/>
            <person name="Rouze P."/>
            <person name="Scornet D."/>
            <person name="Allen A.E."/>
            <person name="Amoutzias G."/>
            <person name="Anthouard V."/>
            <person name="Artiguenave F."/>
            <person name="Aury J.M."/>
            <person name="Badger J.H."/>
            <person name="Beszteri B."/>
            <person name="Billiau K."/>
            <person name="Bonnet E."/>
            <person name="Bothwell J.H."/>
            <person name="Bowler C."/>
            <person name="Boyen C."/>
            <person name="Brownlee C."/>
            <person name="Carrano C.J."/>
            <person name="Charrier B."/>
            <person name="Cho G.Y."/>
            <person name="Coelho S.M."/>
            <person name="Collen J."/>
            <person name="Corre E."/>
            <person name="Da Silva C."/>
            <person name="Delage L."/>
            <person name="Delaroque N."/>
            <person name="Dittami S.M."/>
            <person name="Doulbeau S."/>
            <person name="Elias M."/>
            <person name="Farnham G."/>
            <person name="Gachon C.M."/>
            <person name="Gschloessl B."/>
            <person name="Heesch S."/>
            <person name="Jabbari K."/>
            <person name="Jubin C."/>
            <person name="Kawai H."/>
            <person name="Kimura K."/>
            <person name="Kloareg B."/>
            <person name="Kupper F.C."/>
            <person name="Lang D."/>
            <person name="Le Bail A."/>
            <person name="Leblanc C."/>
            <person name="Lerouge P."/>
            <person name="Lohr M."/>
            <person name="Lopez P.J."/>
            <person name="Martens C."/>
            <person name="Maumus F."/>
            <person name="Michel G."/>
            <person name="Miranda-Saavedra D."/>
            <person name="Morales J."/>
            <person name="Moreau H."/>
            <person name="Motomura T."/>
            <person name="Nagasato C."/>
            <person name="Napoli C.A."/>
            <person name="Nelson D.R."/>
            <person name="Nyvall-Collen P."/>
            <person name="Peters A.F."/>
            <person name="Pommier C."/>
            <person name="Potin P."/>
            <person name="Poulain J."/>
            <person name="Quesneville H."/>
            <person name="Read B."/>
            <person name="Rensing S.A."/>
            <person name="Ritter A."/>
            <person name="Rousvoal S."/>
            <person name="Samanta M."/>
            <person name="Samson G."/>
            <person name="Schroeder D.C."/>
            <person name="Segurens B."/>
            <person name="Strittmatter M."/>
            <person name="Tonon T."/>
            <person name="Tregear J.W."/>
            <person name="Valentin K."/>
            <person name="von Dassow P."/>
            <person name="Yamagishi T."/>
            <person name="Van de Peer Y."/>
            <person name="Wincker P."/>
        </authorList>
    </citation>
    <scope>NUCLEOTIDE SEQUENCE [LARGE SCALE GENOMIC DNA]</scope>
    <source>
        <strain evidence="2">Ec32 / CCAP1310/4</strain>
    </source>
</reference>
<evidence type="ECO:0000313" key="1">
    <source>
        <dbReference type="EMBL" id="CBJ33294.1"/>
    </source>
</evidence>
<dbReference type="InterPro" id="IPR007317">
    <property type="entry name" value="GET4"/>
</dbReference>
<dbReference type="GO" id="GO:0045048">
    <property type="term" value="P:protein insertion into ER membrane"/>
    <property type="evidence" value="ECO:0007669"/>
    <property type="project" value="InterPro"/>
</dbReference>
<dbReference type="Proteomes" id="UP000002630">
    <property type="component" value="Unassembled WGS sequence"/>
</dbReference>
<accession>D7G1P9</accession>
<keyword evidence="2" id="KW-1185">Reference proteome</keyword>
<dbReference type="Gene3D" id="1.25.40.10">
    <property type="entry name" value="Tetratricopeptide repeat domain"/>
    <property type="match status" value="1"/>
</dbReference>
<gene>
    <name evidence="1" type="ORF">Esi_0455_0008</name>
</gene>
<dbReference type="AlphaFoldDB" id="D7G1P9"/>
<dbReference type="Pfam" id="PF04190">
    <property type="entry name" value="GET4"/>
    <property type="match status" value="1"/>
</dbReference>
<dbReference type="InterPro" id="IPR011990">
    <property type="entry name" value="TPR-like_helical_dom_sf"/>
</dbReference>
<dbReference type="InParanoid" id="D7G1P9"/>
<sequence>MVPNFRMYSQGRFLKLAVAWTTARGQRLRDDSGLCGLVGRCLWNEGELERGTRYHVLGERPQELCDLILQDVSDANARKLAVGKGVLQFARKRSLRDANALLAANKMRAEIKNQHPKLVVGGITLAVALPSALAGRRTFFRNGARALVLSPLPYVVYGGAWMKRRGATTAVMC</sequence>
<organism evidence="1 2">
    <name type="scientific">Ectocarpus siliculosus</name>
    <name type="common">Brown alga</name>
    <name type="synonym">Conferva siliculosa</name>
    <dbReference type="NCBI Taxonomy" id="2880"/>
    <lineage>
        <taxon>Eukaryota</taxon>
        <taxon>Sar</taxon>
        <taxon>Stramenopiles</taxon>
        <taxon>Ochrophyta</taxon>
        <taxon>PX clade</taxon>
        <taxon>Phaeophyceae</taxon>
        <taxon>Ectocarpales</taxon>
        <taxon>Ectocarpaceae</taxon>
        <taxon>Ectocarpus</taxon>
    </lineage>
</organism>